<accession>A0A5J5IIZ9</accession>
<keyword evidence="3" id="KW-1185">Reference proteome</keyword>
<dbReference type="RefSeq" id="WP_150413099.1">
    <property type="nucleotide sequence ID" value="NZ_VYQF01000001.1"/>
</dbReference>
<feature type="signal peptide" evidence="1">
    <location>
        <begin position="1"/>
        <end position="19"/>
    </location>
</feature>
<comment type="caution">
    <text evidence="2">The sequence shown here is derived from an EMBL/GenBank/DDBJ whole genome shotgun (WGS) entry which is preliminary data.</text>
</comment>
<proteinExistence type="predicted"/>
<sequence>MKKLMLLAAMMFITAMSFGQTRHPYYGGGYHTKSHGGHYAGSTNTHHKNGHYFDRLYFFGDLFL</sequence>
<evidence type="ECO:0000256" key="1">
    <source>
        <dbReference type="SAM" id="SignalP"/>
    </source>
</evidence>
<feature type="chain" id="PRO_5023849613" evidence="1">
    <location>
        <begin position="20"/>
        <end position="64"/>
    </location>
</feature>
<gene>
    <name evidence="2" type="ORF">FW778_02935</name>
</gene>
<organism evidence="2 3">
    <name type="scientific">Ginsengibacter hankyongi</name>
    <dbReference type="NCBI Taxonomy" id="2607284"/>
    <lineage>
        <taxon>Bacteria</taxon>
        <taxon>Pseudomonadati</taxon>
        <taxon>Bacteroidota</taxon>
        <taxon>Chitinophagia</taxon>
        <taxon>Chitinophagales</taxon>
        <taxon>Chitinophagaceae</taxon>
        <taxon>Ginsengibacter</taxon>
    </lineage>
</organism>
<dbReference type="AlphaFoldDB" id="A0A5J5IIZ9"/>
<evidence type="ECO:0000313" key="3">
    <source>
        <dbReference type="Proteomes" id="UP000326903"/>
    </source>
</evidence>
<name>A0A5J5IIZ9_9BACT</name>
<keyword evidence="1" id="KW-0732">Signal</keyword>
<evidence type="ECO:0000313" key="2">
    <source>
        <dbReference type="EMBL" id="KAA9041010.1"/>
    </source>
</evidence>
<dbReference type="Proteomes" id="UP000326903">
    <property type="component" value="Unassembled WGS sequence"/>
</dbReference>
<protein>
    <submittedName>
        <fullName evidence="2">Uncharacterized protein</fullName>
    </submittedName>
</protein>
<dbReference type="EMBL" id="VYQF01000001">
    <property type="protein sequence ID" value="KAA9041010.1"/>
    <property type="molecule type" value="Genomic_DNA"/>
</dbReference>
<reference evidence="2 3" key="1">
    <citation type="submission" date="2019-09" db="EMBL/GenBank/DDBJ databases">
        <title>Draft genome sequence of Ginsengibacter sp. BR5-29.</title>
        <authorList>
            <person name="Im W.-T."/>
        </authorList>
    </citation>
    <scope>NUCLEOTIDE SEQUENCE [LARGE SCALE GENOMIC DNA]</scope>
    <source>
        <strain evidence="2 3">BR5-29</strain>
    </source>
</reference>